<evidence type="ECO:0000313" key="1">
    <source>
        <dbReference type="EMBL" id="KAJ1123320.1"/>
    </source>
</evidence>
<proteinExistence type="predicted"/>
<protein>
    <submittedName>
        <fullName evidence="1">Uncharacterized protein</fullName>
    </submittedName>
</protein>
<sequence>MGEGPYAVDKRQWPFGPSCHHALEDMRQLRMAMGHAITTEQRTPMRWQLGVPACFPPTLMEKDYQRKCVQCVAQASRPGLPAS</sequence>
<accession>A0AAV7PDI9</accession>
<comment type="caution">
    <text evidence="1">The sequence shown here is derived from an EMBL/GenBank/DDBJ whole genome shotgun (WGS) entry which is preliminary data.</text>
</comment>
<gene>
    <name evidence="1" type="ORF">NDU88_001791</name>
</gene>
<name>A0AAV7PDI9_PLEWA</name>
<organism evidence="1 2">
    <name type="scientific">Pleurodeles waltl</name>
    <name type="common">Iberian ribbed newt</name>
    <dbReference type="NCBI Taxonomy" id="8319"/>
    <lineage>
        <taxon>Eukaryota</taxon>
        <taxon>Metazoa</taxon>
        <taxon>Chordata</taxon>
        <taxon>Craniata</taxon>
        <taxon>Vertebrata</taxon>
        <taxon>Euteleostomi</taxon>
        <taxon>Amphibia</taxon>
        <taxon>Batrachia</taxon>
        <taxon>Caudata</taxon>
        <taxon>Salamandroidea</taxon>
        <taxon>Salamandridae</taxon>
        <taxon>Pleurodelinae</taxon>
        <taxon>Pleurodeles</taxon>
    </lineage>
</organism>
<dbReference type="EMBL" id="JANPWB010000011">
    <property type="protein sequence ID" value="KAJ1123320.1"/>
    <property type="molecule type" value="Genomic_DNA"/>
</dbReference>
<dbReference type="Proteomes" id="UP001066276">
    <property type="component" value="Chromosome 7"/>
</dbReference>
<reference evidence="1" key="1">
    <citation type="journal article" date="2022" name="bioRxiv">
        <title>Sequencing and chromosome-scale assembly of the giantPleurodeles waltlgenome.</title>
        <authorList>
            <person name="Brown T."/>
            <person name="Elewa A."/>
            <person name="Iarovenko S."/>
            <person name="Subramanian E."/>
            <person name="Araus A.J."/>
            <person name="Petzold A."/>
            <person name="Susuki M."/>
            <person name="Suzuki K.-i.T."/>
            <person name="Hayashi T."/>
            <person name="Toyoda A."/>
            <person name="Oliveira C."/>
            <person name="Osipova E."/>
            <person name="Leigh N.D."/>
            <person name="Simon A."/>
            <person name="Yun M.H."/>
        </authorList>
    </citation>
    <scope>NUCLEOTIDE SEQUENCE</scope>
    <source>
        <strain evidence="1">20211129_DDA</strain>
        <tissue evidence="1">Liver</tissue>
    </source>
</reference>
<dbReference type="AlphaFoldDB" id="A0AAV7PDI9"/>
<keyword evidence="2" id="KW-1185">Reference proteome</keyword>
<evidence type="ECO:0000313" key="2">
    <source>
        <dbReference type="Proteomes" id="UP001066276"/>
    </source>
</evidence>